<comment type="caution">
    <text evidence="1">The sequence shown here is derived from an EMBL/GenBank/DDBJ whole genome shotgun (WGS) entry which is preliminary data.</text>
</comment>
<evidence type="ECO:0000313" key="2">
    <source>
        <dbReference type="Proteomes" id="UP001057375"/>
    </source>
</evidence>
<gene>
    <name evidence="1" type="ORF">ADUPG1_005758</name>
</gene>
<protein>
    <recommendedName>
        <fullName evidence="3">5'-nucleotidase</fullName>
    </recommendedName>
</protein>
<sequence length="49" mass="5490">MQSLKGCNSQLDPSSCRVNCRAKSVIVGIDLDNTIIRYDNSLHRIAVER</sequence>
<organism evidence="1 2">
    <name type="scientific">Aduncisulcus paluster</name>
    <dbReference type="NCBI Taxonomy" id="2918883"/>
    <lineage>
        <taxon>Eukaryota</taxon>
        <taxon>Metamonada</taxon>
        <taxon>Carpediemonas-like organisms</taxon>
        <taxon>Aduncisulcus</taxon>
    </lineage>
</organism>
<feature type="non-terminal residue" evidence="1">
    <location>
        <position position="49"/>
    </location>
</feature>
<name>A0ABQ5KF07_9EUKA</name>
<accession>A0ABQ5KF07</accession>
<keyword evidence="2" id="KW-1185">Reference proteome</keyword>
<reference evidence="1" key="1">
    <citation type="submission" date="2022-03" db="EMBL/GenBank/DDBJ databases">
        <title>Draft genome sequence of Aduncisulcus paluster, a free-living microaerophilic Fornicata.</title>
        <authorList>
            <person name="Yuyama I."/>
            <person name="Kume K."/>
            <person name="Tamura T."/>
            <person name="Inagaki Y."/>
            <person name="Hashimoto T."/>
        </authorList>
    </citation>
    <scope>NUCLEOTIDE SEQUENCE</scope>
    <source>
        <strain evidence="1">NY0171</strain>
    </source>
</reference>
<dbReference type="Proteomes" id="UP001057375">
    <property type="component" value="Unassembled WGS sequence"/>
</dbReference>
<evidence type="ECO:0008006" key="3">
    <source>
        <dbReference type="Google" id="ProtNLM"/>
    </source>
</evidence>
<evidence type="ECO:0000313" key="1">
    <source>
        <dbReference type="EMBL" id="GKT31118.1"/>
    </source>
</evidence>
<proteinExistence type="predicted"/>
<dbReference type="EMBL" id="BQXS01009353">
    <property type="protein sequence ID" value="GKT31118.1"/>
    <property type="molecule type" value="Genomic_DNA"/>
</dbReference>